<evidence type="ECO:0000256" key="4">
    <source>
        <dbReference type="SAM" id="MobiDB-lite"/>
    </source>
</evidence>
<dbReference type="PROSITE" id="PS50209">
    <property type="entry name" value="CARD"/>
    <property type="match status" value="1"/>
</dbReference>
<dbReference type="Pfam" id="PF16610">
    <property type="entry name" value="dbPDZ_assoc"/>
    <property type="match status" value="1"/>
</dbReference>
<evidence type="ECO:0000256" key="1">
    <source>
        <dbReference type="ARBA" id="ARBA00022443"/>
    </source>
</evidence>
<keyword evidence="3" id="KW-0175">Coiled coil</keyword>
<feature type="compositionally biased region" description="Low complexity" evidence="4">
    <location>
        <begin position="1163"/>
        <end position="1172"/>
    </location>
</feature>
<evidence type="ECO:0000259" key="7">
    <source>
        <dbReference type="PROSITE" id="PS50106"/>
    </source>
</evidence>
<dbReference type="InterPro" id="IPR053004">
    <property type="entry name" value="MAGUK_Signaling_Regulators"/>
</dbReference>
<dbReference type="InterPro" id="IPR035537">
    <property type="entry name" value="DLG5_SH3"/>
</dbReference>
<feature type="compositionally biased region" description="Low complexity" evidence="4">
    <location>
        <begin position="738"/>
        <end position="750"/>
    </location>
</feature>
<keyword evidence="1 2" id="KW-0728">SH3 domain</keyword>
<feature type="domain" description="PDZ" evidence="7">
    <location>
        <begin position="532"/>
        <end position="611"/>
    </location>
</feature>
<feature type="domain" description="CARD" evidence="8">
    <location>
        <begin position="1"/>
        <end position="90"/>
    </location>
</feature>
<feature type="region of interest" description="Disordered" evidence="4">
    <location>
        <begin position="1285"/>
        <end position="1350"/>
    </location>
</feature>
<dbReference type="InterPro" id="IPR001315">
    <property type="entry name" value="CARD"/>
</dbReference>
<dbReference type="SUPFAM" id="SSF47986">
    <property type="entry name" value="DEATH domain"/>
    <property type="match status" value="1"/>
</dbReference>
<dbReference type="FunFam" id="3.40.50.300:FF:000894">
    <property type="entry name" value="Discs large MAGUK scaffold protein 5"/>
    <property type="match status" value="1"/>
</dbReference>
<evidence type="ECO:0000313" key="10">
    <source>
        <dbReference type="RefSeq" id="XP_019512539.1"/>
    </source>
</evidence>
<dbReference type="PROSITE" id="PS50002">
    <property type="entry name" value="SH3"/>
    <property type="match status" value="1"/>
</dbReference>
<dbReference type="Gene3D" id="3.40.50.300">
    <property type="entry name" value="P-loop containing nucleotide triphosphate hydrolases"/>
    <property type="match status" value="1"/>
</dbReference>
<feature type="coiled-coil region" evidence="3">
    <location>
        <begin position="383"/>
        <end position="522"/>
    </location>
</feature>
<dbReference type="FunFam" id="2.30.30.40:FF:000130">
    <property type="entry name" value="Discs large 5, isoform A"/>
    <property type="match status" value="1"/>
</dbReference>
<feature type="region of interest" description="Disordered" evidence="4">
    <location>
        <begin position="710"/>
        <end position="755"/>
    </location>
</feature>
<dbReference type="SUPFAM" id="SSF50044">
    <property type="entry name" value="SH3-domain"/>
    <property type="match status" value="1"/>
</dbReference>
<dbReference type="KEGG" id="hai:109390491"/>
<dbReference type="SMART" id="SM00072">
    <property type="entry name" value="GuKc"/>
    <property type="match status" value="1"/>
</dbReference>
<dbReference type="Pfam" id="PF04822">
    <property type="entry name" value="Takusan"/>
    <property type="match status" value="1"/>
</dbReference>
<feature type="domain" description="PDZ" evidence="7">
    <location>
        <begin position="1202"/>
        <end position="1281"/>
    </location>
</feature>
<sequence length="1773" mass="197420">MEPQRRELLAQCQQSLAQAMTEVEAVLGLLEAAGALSPGERRQLDEEAGGTKAELLLKLLLAKERDHFQDLRAALEKTQPHLLPILYLNGVVGPPQPAEGAGSTYSVLSIMPSDSESSSSLSSVGTTGKAPSPPPLLTDRQVNEKVENLSIQLRLMTRERNELRKRLAFATHGTACDKRPYHRLNPDYERLKIQCVRAMSDLQSLQNQHTNALKRCEEVAKETDFYHTLHSRLLSDQTQLKDDVDMLRRENGQLLRERNLLQQSWEDMKRLHEEDQKEIGDLRAQQQQVLKHNGSSEILNKLYDTAMDKLEVVKKDYDALRKRYSEKVAIHNSDLSRLEQLEEENQRLLKQTEMLTQQRDTAIQLQHQCALSLRRFEAIHHELNKATAQNKDLQWEMELLQSELTELRTTQAKTAKESEKYKEERDAVYSEYKLIMSERDQVISELDKLQTEVELAESKLKSSTSEKKAASEEMEALRQIKDTVTMDAGRANKEAEILRKQCRALCQELKEALQEADVAKCRRDWAFQERDKIVAERDSIRYGEDIDLKALGFDMAEGVNEPCLPGDCGIFVTKVDKGSIADGRLRVNDWLLRINDVDLINKDKKQAIKALLNGEINGIALDNKSLNECESLLRSCQDSLTLSLLKVFPQSSSWSGQNIFENVKDSDKMLSFRAHGPEVQAQNKRNLMQHNNSTQTDIFCADRLEDRKELGHPGGSSSFLHKPFPGGPFPAAPQACPSASERSLSSLRSDASGERGCGLVDVHSRRPLLPFETEPGPCGVSEAPADKAEPESSNSGGTWPKAVLSSTSGPEKLSVYKKPKQRKSIFDPNTFKRPQTPPKIDYLLPSPGPAHSPQPSKRVGPLTPPKPPRRSDSIKFQHRLETSSESEATLVGSSPSTSPPSALPPDVDPGEPMHASPPRKARVRIASSYYPEADGDSSCLPAKKSCDEDLTSQKMDELGQKRRRPKSAPSFRPKLAPVVIPAQFLEDQKCIPASGEVSPELQEWSPYSPGHSSRHSNPPLYPSRASVGTVPRSMTPSTTVSSILRNPIYTVRSHRVGPCGSPPVPREIGPQGLQPSVQHQGRLSLDLSHRACSDYSEMRASHGSNSLPSSARLGSSSNLQFKAERIKIPSTPRYPRSVVGSDRGSLSHSECSTPPQSPLNVDTLSSCSQSQTSASTLPRIAVNAAALGERRKDRPYMEEPRHVKLQKGPEPLGISIVSGEKGGVYVSKVTGGSIAHQAGLEYGDQLLEFNGINLRSATEQQARLIIGQQCDTITILAQYNPHMHQLSSHSRSSSHLDPVGAHSTVQGSGAATPEHSSIIDPLMEQDEGPSTPPAKQSAPSSRVLGDANKKTPEPRAVFIKKSQLELGVHLCGGNLHGVFVAEVEDDSPAKCPDGLVPGDLILEYGGLDVRSKTVEEVYVEMLKPKDGVRLKVQYRPEEFAKVKGLPGDSFYIRALYDRLAEVEHELSFKKDDILYVDDTLPQGTFGSWMAWQLDENAQKMQRGQIPSKYVMDQEFSRRLSMSEVKDDTNAAKTLSAAARRSFFRRKHKHKRSGSKDGKDLLALDTFSSDSIPLFEDLASLAYQRVQKVDCTSLRPVLILGPLLDVVKEMLVNEAPGKFCRCPLEVMKASQQAIERGVKDCLFVDYKRRSGHFDVTTVASIKEITEKNWHCLLDIGPHAIERLHHMHIYPIVIFIHYKSAKHIKEQRDPIYLKDKVTQRHSKEQFETAQKIEQEYSRYFTGVVQGGALSSICTQILAMVNQEQNKVLWIPACPL</sequence>
<dbReference type="InterPro" id="IPR001478">
    <property type="entry name" value="PDZ"/>
</dbReference>
<proteinExistence type="predicted"/>
<evidence type="ECO:0000256" key="3">
    <source>
        <dbReference type="SAM" id="Coils"/>
    </source>
</evidence>
<feature type="region of interest" description="Disordered" evidence="4">
    <location>
        <begin position="1054"/>
        <end position="1082"/>
    </location>
</feature>
<reference evidence="10" key="1">
    <citation type="submission" date="2025-08" db="UniProtKB">
        <authorList>
            <consortium name="RefSeq"/>
        </authorList>
    </citation>
    <scope>IDENTIFICATION</scope>
    <source>
        <tissue evidence="10">Muscle</tissue>
    </source>
</reference>
<dbReference type="GeneID" id="109390491"/>
<dbReference type="CDD" id="cd06767">
    <property type="entry name" value="PDZ3_DLG5-like"/>
    <property type="match status" value="1"/>
</dbReference>
<keyword evidence="9" id="KW-1185">Reference proteome</keyword>
<feature type="compositionally biased region" description="Polar residues" evidence="4">
    <location>
        <begin position="1144"/>
        <end position="1162"/>
    </location>
</feature>
<feature type="domain" description="Guanylate kinase-like" evidence="6">
    <location>
        <begin position="1629"/>
        <end position="1759"/>
    </location>
</feature>
<dbReference type="InterPro" id="IPR011029">
    <property type="entry name" value="DEATH-like_dom_sf"/>
</dbReference>
<dbReference type="InterPro" id="IPR008144">
    <property type="entry name" value="Guanylate_kin-like_dom"/>
</dbReference>
<dbReference type="Gene3D" id="2.30.30.40">
    <property type="entry name" value="SH3 Domains"/>
    <property type="match status" value="1"/>
</dbReference>
<dbReference type="PANTHER" id="PTHR46360">
    <property type="entry name" value="DISKS LARGE HOMOLOG 5"/>
    <property type="match status" value="1"/>
</dbReference>
<dbReference type="SMART" id="SM00228">
    <property type="entry name" value="PDZ"/>
    <property type="match status" value="3"/>
</dbReference>
<dbReference type="FunFam" id="2.30.42.10:FF:000152">
    <property type="entry name" value="disks large homolog 5 isoform X1"/>
    <property type="match status" value="1"/>
</dbReference>
<dbReference type="Gene3D" id="2.30.42.10">
    <property type="match status" value="3"/>
</dbReference>
<dbReference type="Pfam" id="PF00625">
    <property type="entry name" value="Guanylate_kin"/>
    <property type="match status" value="1"/>
</dbReference>
<feature type="compositionally biased region" description="Basic and acidic residues" evidence="4">
    <location>
        <begin position="869"/>
        <end position="882"/>
    </location>
</feature>
<evidence type="ECO:0000256" key="2">
    <source>
        <dbReference type="PROSITE-ProRule" id="PRU00192"/>
    </source>
</evidence>
<gene>
    <name evidence="10" type="primary">DLG5</name>
</gene>
<dbReference type="CTD" id="9231"/>
<evidence type="ECO:0000259" key="5">
    <source>
        <dbReference type="PROSITE" id="PS50002"/>
    </source>
</evidence>
<dbReference type="InterPro" id="IPR001452">
    <property type="entry name" value="SH3_domain"/>
</dbReference>
<dbReference type="GO" id="GO:0005886">
    <property type="term" value="C:plasma membrane"/>
    <property type="evidence" value="ECO:0007669"/>
    <property type="project" value="TreeGrafter"/>
</dbReference>
<feature type="compositionally biased region" description="Polar residues" evidence="4">
    <location>
        <begin position="1032"/>
        <end position="1041"/>
    </location>
</feature>
<dbReference type="GO" id="GO:0035331">
    <property type="term" value="P:negative regulation of hippo signaling"/>
    <property type="evidence" value="ECO:0007669"/>
    <property type="project" value="TreeGrafter"/>
</dbReference>
<dbReference type="Proteomes" id="UP000694851">
    <property type="component" value="Unplaced"/>
</dbReference>
<feature type="region of interest" description="Disordered" evidence="4">
    <location>
        <begin position="116"/>
        <end position="142"/>
    </location>
</feature>
<dbReference type="CDD" id="cd06766">
    <property type="entry name" value="PDZ4_DLG5-like"/>
    <property type="match status" value="1"/>
</dbReference>
<dbReference type="OrthoDB" id="10067129at2759"/>
<protein>
    <submittedName>
        <fullName evidence="10">Disks large homolog 5</fullName>
    </submittedName>
</protein>
<feature type="region of interest" description="Disordered" evidence="4">
    <location>
        <begin position="1096"/>
        <end position="1172"/>
    </location>
</feature>
<feature type="compositionally biased region" description="Pro residues" evidence="4">
    <location>
        <begin position="897"/>
        <end position="907"/>
    </location>
</feature>
<dbReference type="InterPro" id="IPR008145">
    <property type="entry name" value="GK/Ca_channel_bsu"/>
</dbReference>
<feature type="domain" description="PDZ" evidence="7">
    <location>
        <begin position="1356"/>
        <end position="1436"/>
    </location>
</feature>
<dbReference type="CDD" id="cd11860">
    <property type="entry name" value="SH3_DLG5"/>
    <property type="match status" value="1"/>
</dbReference>
<dbReference type="SMART" id="SM00326">
    <property type="entry name" value="SH3"/>
    <property type="match status" value="1"/>
</dbReference>
<feature type="compositionally biased region" description="Low complexity" evidence="4">
    <location>
        <begin position="1104"/>
        <end position="1119"/>
    </location>
</feature>
<dbReference type="Pfam" id="PF00595">
    <property type="entry name" value="PDZ"/>
    <property type="match status" value="3"/>
</dbReference>
<dbReference type="SUPFAM" id="SSF50156">
    <property type="entry name" value="PDZ domain-like"/>
    <property type="match status" value="3"/>
</dbReference>
<feature type="region of interest" description="Disordered" evidence="4">
    <location>
        <begin position="768"/>
        <end position="974"/>
    </location>
</feature>
<dbReference type="GO" id="GO:0042981">
    <property type="term" value="P:regulation of apoptotic process"/>
    <property type="evidence" value="ECO:0007669"/>
    <property type="project" value="InterPro"/>
</dbReference>
<dbReference type="InterPro" id="IPR006907">
    <property type="entry name" value="DLG5_N"/>
</dbReference>
<dbReference type="SUPFAM" id="SSF52540">
    <property type="entry name" value="P-loop containing nucleoside triphosphate hydrolases"/>
    <property type="match status" value="1"/>
</dbReference>
<name>A0A8B7SIU4_HIPAR</name>
<dbReference type="PROSITE" id="PS50052">
    <property type="entry name" value="GUANYLATE_KINASE_2"/>
    <property type="match status" value="1"/>
</dbReference>
<dbReference type="RefSeq" id="XP_019512539.1">
    <property type="nucleotide sequence ID" value="XM_019656994.1"/>
</dbReference>
<dbReference type="InterPro" id="IPR027417">
    <property type="entry name" value="P-loop_NTPase"/>
</dbReference>
<feature type="domain" description="SH3" evidence="5">
    <location>
        <begin position="1447"/>
        <end position="1515"/>
    </location>
</feature>
<dbReference type="PROSITE" id="PS50106">
    <property type="entry name" value="PDZ"/>
    <property type="match status" value="3"/>
</dbReference>
<accession>A0A8B7SIU4</accession>
<dbReference type="InterPro" id="IPR036028">
    <property type="entry name" value="SH3-like_dom_sf"/>
</dbReference>
<feature type="region of interest" description="Disordered" evidence="4">
    <location>
        <begin position="996"/>
        <end position="1041"/>
    </location>
</feature>
<feature type="coiled-coil region" evidence="3">
    <location>
        <begin position="303"/>
        <end position="358"/>
    </location>
</feature>
<dbReference type="CDD" id="cd06764">
    <property type="entry name" value="PDZ1_DLG5-like"/>
    <property type="match status" value="1"/>
</dbReference>
<organism evidence="9 10">
    <name type="scientific">Hipposideros armiger</name>
    <name type="common">Great Himalayan leaf-nosed bat</name>
    <dbReference type="NCBI Taxonomy" id="186990"/>
    <lineage>
        <taxon>Eukaryota</taxon>
        <taxon>Metazoa</taxon>
        <taxon>Chordata</taxon>
        <taxon>Craniata</taxon>
        <taxon>Vertebrata</taxon>
        <taxon>Euteleostomi</taxon>
        <taxon>Mammalia</taxon>
        <taxon>Eutheria</taxon>
        <taxon>Laurasiatheria</taxon>
        <taxon>Chiroptera</taxon>
        <taxon>Yinpterochiroptera</taxon>
        <taxon>Rhinolophoidea</taxon>
        <taxon>Hipposideridae</taxon>
        <taxon>Hipposideros</taxon>
    </lineage>
</organism>
<dbReference type="PANTHER" id="PTHR46360:SF1">
    <property type="entry name" value="DISKS LARGE HOMOLOG 5"/>
    <property type="match status" value="1"/>
</dbReference>
<evidence type="ECO:0000259" key="8">
    <source>
        <dbReference type="PROSITE" id="PS50209"/>
    </source>
</evidence>
<dbReference type="InterPro" id="IPR036034">
    <property type="entry name" value="PDZ_sf"/>
</dbReference>
<evidence type="ECO:0000313" key="9">
    <source>
        <dbReference type="Proteomes" id="UP000694851"/>
    </source>
</evidence>
<evidence type="ECO:0000259" key="6">
    <source>
        <dbReference type="PROSITE" id="PS50052"/>
    </source>
</evidence>
<feature type="coiled-coil region" evidence="3">
    <location>
        <begin position="146"/>
        <end position="264"/>
    </location>
</feature>
<dbReference type="Gene3D" id="1.10.533.10">
    <property type="entry name" value="Death Domain, Fas"/>
    <property type="match status" value="1"/>
</dbReference>